<accession>A0A397S949</accession>
<organism evidence="1 2">
    <name type="scientific">Glomus cerebriforme</name>
    <dbReference type="NCBI Taxonomy" id="658196"/>
    <lineage>
        <taxon>Eukaryota</taxon>
        <taxon>Fungi</taxon>
        <taxon>Fungi incertae sedis</taxon>
        <taxon>Mucoromycota</taxon>
        <taxon>Glomeromycotina</taxon>
        <taxon>Glomeromycetes</taxon>
        <taxon>Glomerales</taxon>
        <taxon>Glomeraceae</taxon>
        <taxon>Glomus</taxon>
    </lineage>
</organism>
<protein>
    <submittedName>
        <fullName evidence="1">Uncharacterized protein</fullName>
    </submittedName>
</protein>
<reference evidence="1 2" key="1">
    <citation type="submission" date="2018-06" db="EMBL/GenBank/DDBJ databases">
        <title>Comparative genomics reveals the genomic features of Rhizophagus irregularis, R. cerebriforme, R. diaphanum and Gigaspora rosea, and their symbiotic lifestyle signature.</title>
        <authorList>
            <person name="Morin E."/>
            <person name="San Clemente H."/>
            <person name="Chen E.C.H."/>
            <person name="De La Providencia I."/>
            <person name="Hainaut M."/>
            <person name="Kuo A."/>
            <person name="Kohler A."/>
            <person name="Murat C."/>
            <person name="Tang N."/>
            <person name="Roy S."/>
            <person name="Loubradou J."/>
            <person name="Henrissat B."/>
            <person name="Grigoriev I.V."/>
            <person name="Corradi N."/>
            <person name="Roux C."/>
            <person name="Martin F.M."/>
        </authorList>
    </citation>
    <scope>NUCLEOTIDE SEQUENCE [LARGE SCALE GENOMIC DNA]</scope>
    <source>
        <strain evidence="1 2">DAOM 227022</strain>
    </source>
</reference>
<dbReference type="Proteomes" id="UP000265703">
    <property type="component" value="Unassembled WGS sequence"/>
</dbReference>
<dbReference type="EMBL" id="QKYT01000626">
    <property type="protein sequence ID" value="RIA82840.1"/>
    <property type="molecule type" value="Genomic_DNA"/>
</dbReference>
<evidence type="ECO:0000313" key="1">
    <source>
        <dbReference type="EMBL" id="RIA82840.1"/>
    </source>
</evidence>
<keyword evidence="2" id="KW-1185">Reference proteome</keyword>
<evidence type="ECO:0000313" key="2">
    <source>
        <dbReference type="Proteomes" id="UP000265703"/>
    </source>
</evidence>
<proteinExistence type="predicted"/>
<sequence>MVKKLLECPNCGKSSSQWIDKEQHPIFKKMKTILKSKKTPHEKKMALFNCLKEIDVGDLKPIENERFNSLMLGKVYHELAKQCMKEYKKLTVKEYSEEK</sequence>
<dbReference type="OrthoDB" id="2442231at2759"/>
<dbReference type="AlphaFoldDB" id="A0A397S949"/>
<gene>
    <name evidence="1" type="ORF">C1645_834760</name>
</gene>
<comment type="caution">
    <text evidence="1">The sequence shown here is derived from an EMBL/GenBank/DDBJ whole genome shotgun (WGS) entry which is preliminary data.</text>
</comment>
<name>A0A397S949_9GLOM</name>